<feature type="region of interest" description="Disordered" evidence="1">
    <location>
        <begin position="1"/>
        <end position="40"/>
    </location>
</feature>
<dbReference type="Pfam" id="PF20901">
    <property type="entry name" value="Sf6_terminase"/>
    <property type="match status" value="2"/>
</dbReference>
<gene>
    <name evidence="2" type="ORF">OCL97_03800</name>
</gene>
<comment type="caution">
    <text evidence="2">The sequence shown here is derived from an EMBL/GenBank/DDBJ whole genome shotgun (WGS) entry which is preliminary data.</text>
</comment>
<keyword evidence="3" id="KW-1185">Reference proteome</keyword>
<reference evidence="2 3" key="1">
    <citation type="submission" date="2022-09" db="EMBL/GenBank/DDBJ databases">
        <title>New species of Phenylobacterium.</title>
        <authorList>
            <person name="Mieszkin S."/>
        </authorList>
    </citation>
    <scope>NUCLEOTIDE SEQUENCE [LARGE SCALE GENOMIC DNA]</scope>
    <source>
        <strain evidence="2 3">HK31-G</strain>
    </source>
</reference>
<evidence type="ECO:0008006" key="4">
    <source>
        <dbReference type="Google" id="ProtNLM"/>
    </source>
</evidence>
<dbReference type="Proteomes" id="UP001598130">
    <property type="component" value="Unassembled WGS sequence"/>
</dbReference>
<organism evidence="2 3">
    <name type="scientific">Phenylobacterium ferrooxidans</name>
    <dbReference type="NCBI Taxonomy" id="2982689"/>
    <lineage>
        <taxon>Bacteria</taxon>
        <taxon>Pseudomonadati</taxon>
        <taxon>Pseudomonadota</taxon>
        <taxon>Alphaproteobacteria</taxon>
        <taxon>Caulobacterales</taxon>
        <taxon>Caulobacteraceae</taxon>
        <taxon>Phenylobacterium</taxon>
    </lineage>
</organism>
<name>A0ABW6CLI6_9CAUL</name>
<proteinExistence type="predicted"/>
<protein>
    <recommendedName>
        <fullName evidence="4">Terminase small subunit</fullName>
    </recommendedName>
</protein>
<dbReference type="RefSeq" id="WP_377367732.1">
    <property type="nucleotide sequence ID" value="NZ_JAOTJD010000004.1"/>
</dbReference>
<evidence type="ECO:0000313" key="3">
    <source>
        <dbReference type="Proteomes" id="UP001598130"/>
    </source>
</evidence>
<feature type="compositionally biased region" description="Low complexity" evidence="1">
    <location>
        <begin position="26"/>
        <end position="40"/>
    </location>
</feature>
<dbReference type="EMBL" id="JAOTJD010000004">
    <property type="protein sequence ID" value="MFD3263088.1"/>
    <property type="molecule type" value="Genomic_DNA"/>
</dbReference>
<sequence length="258" mass="28644">MGDEQLPPILERRHSSWNMPGDEPAEAPGPAQAQAGARTARPWRRYTEALGAVICQRVAAGESLSAICRDPGMPCREAVRAWRRTRPGFAAQVVQAQYDGRSLSGREGSYCPHVAGLICDRLALGMSLRQACALEGMPGETTVYGWLRRHADFLEAYGRARVLQAHRRFDQVWEIAEAADRDSAFLAKVRIDAARWQASRLAPKRYGLKAELAEAHERAAEPAPPEPPPEDVEMMNITLVSYIPGVPDRLVRIPRDRD</sequence>
<dbReference type="InterPro" id="IPR048683">
    <property type="entry name" value="Sf6_terminase"/>
</dbReference>
<evidence type="ECO:0000256" key="1">
    <source>
        <dbReference type="SAM" id="MobiDB-lite"/>
    </source>
</evidence>
<evidence type="ECO:0000313" key="2">
    <source>
        <dbReference type="EMBL" id="MFD3263088.1"/>
    </source>
</evidence>
<dbReference type="Gene3D" id="1.10.10.60">
    <property type="entry name" value="Homeodomain-like"/>
    <property type="match status" value="2"/>
</dbReference>
<accession>A0ABW6CLI6</accession>